<accession>A0A1U9YXP8</accession>
<sequence length="112" mass="12583">MKTARLDDMVKGWFIGNFDPSLAKTEDVEVAVKRYDRGDSEARHFHKIATEYTVVVQGRIRMNGVEYGAGDIIVMEPGEATDFECLENDSVNVVVKIPGARNDKYMGIARQE</sequence>
<dbReference type="CDD" id="cd02208">
    <property type="entry name" value="cupin_RmlC-like"/>
    <property type="match status" value="1"/>
</dbReference>
<organism evidence="1 2">
    <name type="scientific">Martelella mediterranea DSM 17316</name>
    <dbReference type="NCBI Taxonomy" id="1122214"/>
    <lineage>
        <taxon>Bacteria</taxon>
        <taxon>Pseudomonadati</taxon>
        <taxon>Pseudomonadota</taxon>
        <taxon>Alphaproteobacteria</taxon>
        <taxon>Hyphomicrobiales</taxon>
        <taxon>Aurantimonadaceae</taxon>
        <taxon>Martelella</taxon>
    </lineage>
</organism>
<dbReference type="STRING" id="1122214.Mame_00841"/>
<dbReference type="eggNOG" id="COG1917">
    <property type="taxonomic scope" value="Bacteria"/>
</dbReference>
<dbReference type="Proteomes" id="UP000191135">
    <property type="component" value="Chromosome"/>
</dbReference>
<reference evidence="1 2" key="1">
    <citation type="submission" date="2017-03" db="EMBL/GenBank/DDBJ databases">
        <title>Foreign affairs: Plasmid Transfer between Roseobacters and Rhizobia.</title>
        <authorList>
            <person name="Bartling P."/>
            <person name="Bunk B."/>
            <person name="Overmann J."/>
            <person name="Brinkmann H."/>
            <person name="Petersen J."/>
        </authorList>
    </citation>
    <scope>NUCLEOTIDE SEQUENCE [LARGE SCALE GENOMIC DNA]</scope>
    <source>
        <strain evidence="1 2">MACL11</strain>
    </source>
</reference>
<evidence type="ECO:0008006" key="3">
    <source>
        <dbReference type="Google" id="ProtNLM"/>
    </source>
</evidence>
<dbReference type="KEGG" id="mmed:Mame_00841"/>
<dbReference type="RefSeq" id="WP_018065280.1">
    <property type="nucleotide sequence ID" value="NZ_AQWH01000012.1"/>
</dbReference>
<name>A0A1U9YXP8_9HYPH</name>
<proteinExistence type="predicted"/>
<dbReference type="InterPro" id="IPR014710">
    <property type="entry name" value="RmlC-like_jellyroll"/>
</dbReference>
<dbReference type="OrthoDB" id="6555763at2"/>
<dbReference type="SUPFAM" id="SSF51182">
    <property type="entry name" value="RmlC-like cupins"/>
    <property type="match status" value="1"/>
</dbReference>
<protein>
    <recommendedName>
        <fullName evidence="3">Cupin domain protein</fullName>
    </recommendedName>
</protein>
<dbReference type="AlphaFoldDB" id="A0A1U9YXP8"/>
<gene>
    <name evidence="1" type="ORF">Mame_00841</name>
</gene>
<dbReference type="EMBL" id="CP020330">
    <property type="protein sequence ID" value="AQZ50217.1"/>
    <property type="molecule type" value="Genomic_DNA"/>
</dbReference>
<evidence type="ECO:0000313" key="1">
    <source>
        <dbReference type="EMBL" id="AQZ50217.1"/>
    </source>
</evidence>
<keyword evidence="2" id="KW-1185">Reference proteome</keyword>
<evidence type="ECO:0000313" key="2">
    <source>
        <dbReference type="Proteomes" id="UP000191135"/>
    </source>
</evidence>
<dbReference type="Gene3D" id="2.60.120.10">
    <property type="entry name" value="Jelly Rolls"/>
    <property type="match status" value="1"/>
</dbReference>
<dbReference type="InterPro" id="IPR011051">
    <property type="entry name" value="RmlC_Cupin_sf"/>
</dbReference>